<dbReference type="SUPFAM" id="SSF74650">
    <property type="entry name" value="Galactose mutarotase-like"/>
    <property type="match status" value="1"/>
</dbReference>
<dbReference type="Pfam" id="PF21365">
    <property type="entry name" value="Glyco_hydro_31_3rd"/>
    <property type="match status" value="1"/>
</dbReference>
<dbReference type="InterPro" id="IPR025887">
    <property type="entry name" value="Glyco_hydro_31_N_dom"/>
</dbReference>
<dbReference type="GO" id="GO:0061634">
    <property type="term" value="F:alpha-D-xyloside xylohydrolase"/>
    <property type="evidence" value="ECO:0007669"/>
    <property type="project" value="UniProtKB-EC"/>
</dbReference>
<dbReference type="InterPro" id="IPR048395">
    <property type="entry name" value="Glyco_hydro_31_C"/>
</dbReference>
<accession>A0A7W9KRI6</accession>
<reference evidence="6 7" key="1">
    <citation type="submission" date="2020-08" db="EMBL/GenBank/DDBJ databases">
        <title>Sequencing the genomes of 1000 actinobacteria strains.</title>
        <authorList>
            <person name="Klenk H.-P."/>
        </authorList>
    </citation>
    <scope>NUCLEOTIDE SEQUENCE [LARGE SCALE GENOMIC DNA]</scope>
    <source>
        <strain evidence="6 7">DSM 43851</strain>
    </source>
</reference>
<dbReference type="EC" id="3.2.1.177" evidence="6"/>
<dbReference type="Pfam" id="PF01055">
    <property type="entry name" value="Glyco_hydro_31_2nd"/>
    <property type="match status" value="1"/>
</dbReference>
<dbReference type="InterPro" id="IPR011013">
    <property type="entry name" value="Gal_mutarotase_sf_dom"/>
</dbReference>
<dbReference type="SUPFAM" id="SSF51011">
    <property type="entry name" value="Glycosyl hydrolase domain"/>
    <property type="match status" value="1"/>
</dbReference>
<evidence type="ECO:0000259" key="4">
    <source>
        <dbReference type="Pfam" id="PF13802"/>
    </source>
</evidence>
<dbReference type="CDD" id="cd14752">
    <property type="entry name" value="GH31_N"/>
    <property type="match status" value="1"/>
</dbReference>
<evidence type="ECO:0000256" key="1">
    <source>
        <dbReference type="ARBA" id="ARBA00007806"/>
    </source>
</evidence>
<dbReference type="GO" id="GO:0005975">
    <property type="term" value="P:carbohydrate metabolic process"/>
    <property type="evidence" value="ECO:0007669"/>
    <property type="project" value="InterPro"/>
</dbReference>
<dbReference type="RefSeq" id="WP_184869873.1">
    <property type="nucleotide sequence ID" value="NZ_BAAAWY010000043.1"/>
</dbReference>
<dbReference type="GO" id="GO:0030246">
    <property type="term" value="F:carbohydrate binding"/>
    <property type="evidence" value="ECO:0007669"/>
    <property type="project" value="InterPro"/>
</dbReference>
<evidence type="ECO:0000313" key="6">
    <source>
        <dbReference type="EMBL" id="MBB5897386.1"/>
    </source>
</evidence>
<proteinExistence type="inferred from homology"/>
<dbReference type="AlphaFoldDB" id="A0A7W9KRI6"/>
<keyword evidence="2 6" id="KW-0326">Glycosidase</keyword>
<dbReference type="PANTHER" id="PTHR43863:SF2">
    <property type="entry name" value="MALTASE-GLUCOAMYLASE"/>
    <property type="match status" value="1"/>
</dbReference>
<dbReference type="Gene3D" id="2.60.40.1180">
    <property type="entry name" value="Golgi alpha-mannosidase II"/>
    <property type="match status" value="1"/>
</dbReference>
<feature type="domain" description="Glycoside hydrolase family 31 TIM barrel" evidence="3">
    <location>
        <begin position="210"/>
        <end position="548"/>
    </location>
</feature>
<feature type="domain" description="Glycoside hydrolase family 31 N-terminal" evidence="4">
    <location>
        <begin position="56"/>
        <end position="164"/>
    </location>
</feature>
<dbReference type="InterPro" id="IPR051816">
    <property type="entry name" value="Glycosyl_Hydrolase_31"/>
</dbReference>
<dbReference type="PANTHER" id="PTHR43863">
    <property type="entry name" value="HYDROLASE, PUTATIVE (AFU_ORTHOLOGUE AFUA_1G03140)-RELATED"/>
    <property type="match status" value="1"/>
</dbReference>
<protein>
    <submittedName>
        <fullName evidence="6">Alpha-D-xyloside xylohydrolase</fullName>
        <ecNumber evidence="6">3.2.1.177</ecNumber>
    </submittedName>
</protein>
<dbReference type="EMBL" id="JACHIR010000003">
    <property type="protein sequence ID" value="MBB5897386.1"/>
    <property type="molecule type" value="Genomic_DNA"/>
</dbReference>
<dbReference type="InterPro" id="IPR013780">
    <property type="entry name" value="Glyco_hydro_b"/>
</dbReference>
<keyword evidence="7" id="KW-1185">Reference proteome</keyword>
<evidence type="ECO:0000313" key="7">
    <source>
        <dbReference type="Proteomes" id="UP000585638"/>
    </source>
</evidence>
<comment type="similarity">
    <text evidence="1 2">Belongs to the glycosyl hydrolase 31 family.</text>
</comment>
<organism evidence="6 7">
    <name type="scientific">Kutzneria kofuensis</name>
    <dbReference type="NCBI Taxonomy" id="103725"/>
    <lineage>
        <taxon>Bacteria</taxon>
        <taxon>Bacillati</taxon>
        <taxon>Actinomycetota</taxon>
        <taxon>Actinomycetes</taxon>
        <taxon>Pseudonocardiales</taxon>
        <taxon>Pseudonocardiaceae</taxon>
        <taxon>Kutzneria</taxon>
    </lineage>
</organism>
<evidence type="ECO:0000256" key="2">
    <source>
        <dbReference type="RuleBase" id="RU361185"/>
    </source>
</evidence>
<feature type="domain" description="Glycosyl hydrolase family 31 C-terminal" evidence="5">
    <location>
        <begin position="553"/>
        <end position="638"/>
    </location>
</feature>
<evidence type="ECO:0000259" key="3">
    <source>
        <dbReference type="Pfam" id="PF01055"/>
    </source>
</evidence>
<keyword evidence="2 6" id="KW-0378">Hydrolase</keyword>
<dbReference type="Pfam" id="PF13802">
    <property type="entry name" value="Gal_mutarotas_2"/>
    <property type="match status" value="1"/>
</dbReference>
<name>A0A7W9KRI6_9PSEU</name>
<dbReference type="Proteomes" id="UP000585638">
    <property type="component" value="Unassembled WGS sequence"/>
</dbReference>
<gene>
    <name evidence="6" type="ORF">BJ998_008645</name>
</gene>
<dbReference type="InterPro" id="IPR017853">
    <property type="entry name" value="GH"/>
</dbReference>
<sequence>MTELWFRSGDHVLCAQPWGADSIRVRVGRKAILPDIPGALEITPPEVPAAATETSLTVGKLRLDLSEDGLLTFSEDGRELLAEQPAHFAWPGPRLFAANGDGYHRLEQRFRAYEDEKIFGLGQHQHGRLDQKGMVLDLVQRNAEVTIPFALSSRGYGILWNLPAVGRVEFAENGTRWVADSARQIDYWVTTGDGPAEILQHYADATGHAPALPHWATGFWQSKLRYETQDELLAVAREYRDRGLPLAVIVADYYHWTHLGDWRFDPAEWPDPAAMVKELDGMGVKLMVSVWPSVNPLSENYEHMRDNGFLIGTEQGMPLHQIFPDKGFDGNRHGVAFYDATDPAARDFVWEKLKAGYYDHGVRVWWLDACEPEIFPEQFGNLRFAAGPGREVANLYPREHVRGLHEHMAAEGEDEVVCLVRSAWAGSQRFGAALWSGDIPATFASLRTQIRAGLNVAISGIPWWTTDIGGFHGGDPSSEEYRELMVRWFQYGVFCPLFRLHGHREPRIGFGAGHSGGPNEVWSYGDDAYELVAEQLRLRERLRDYIHEQLRTGFPLQRPMFVDFPDDSSAWTVEDQFLFGPDLLVAPVTEFGARSRPVHLPAGTAWIDVHTGIEHAGGVTVEAQAPLARIPVFRRAGSTLHL</sequence>
<dbReference type="SUPFAM" id="SSF51445">
    <property type="entry name" value="(Trans)glycosidases"/>
    <property type="match status" value="1"/>
</dbReference>
<dbReference type="Gene3D" id="2.60.40.1760">
    <property type="entry name" value="glycosyl hydrolase (family 31)"/>
    <property type="match status" value="1"/>
</dbReference>
<comment type="caution">
    <text evidence="6">The sequence shown here is derived from an EMBL/GenBank/DDBJ whole genome shotgun (WGS) entry which is preliminary data.</text>
</comment>
<dbReference type="Gene3D" id="3.20.20.80">
    <property type="entry name" value="Glycosidases"/>
    <property type="match status" value="1"/>
</dbReference>
<dbReference type="CDD" id="cd06591">
    <property type="entry name" value="GH31_xylosidase_XylS"/>
    <property type="match status" value="1"/>
</dbReference>
<evidence type="ECO:0000259" key="5">
    <source>
        <dbReference type="Pfam" id="PF21365"/>
    </source>
</evidence>
<dbReference type="InterPro" id="IPR000322">
    <property type="entry name" value="Glyco_hydro_31_TIM"/>
</dbReference>